<dbReference type="SUPFAM" id="SSF48452">
    <property type="entry name" value="TPR-like"/>
    <property type="match status" value="1"/>
</dbReference>
<dbReference type="Gene3D" id="1.25.40.1000">
    <property type="match status" value="1"/>
</dbReference>
<dbReference type="Pfam" id="PF01381">
    <property type="entry name" value="HTH_3"/>
    <property type="match status" value="1"/>
</dbReference>
<dbReference type="InterPro" id="IPR010982">
    <property type="entry name" value="Lambda_DNA-bd_dom_sf"/>
</dbReference>
<organism evidence="2 3">
    <name type="scientific">Virgibacillus phasianinus</name>
    <dbReference type="NCBI Taxonomy" id="2017483"/>
    <lineage>
        <taxon>Bacteria</taxon>
        <taxon>Bacillati</taxon>
        <taxon>Bacillota</taxon>
        <taxon>Bacilli</taxon>
        <taxon>Bacillales</taxon>
        <taxon>Bacillaceae</taxon>
        <taxon>Virgibacillus</taxon>
    </lineage>
</organism>
<evidence type="ECO:0000313" key="2">
    <source>
        <dbReference type="EMBL" id="ASK63918.1"/>
    </source>
</evidence>
<feature type="domain" description="HTH cro/C1-type" evidence="1">
    <location>
        <begin position="7"/>
        <end position="64"/>
    </location>
</feature>
<dbReference type="OrthoDB" id="252257at2"/>
<dbReference type="CDD" id="cd00093">
    <property type="entry name" value="HTH_XRE"/>
    <property type="match status" value="1"/>
</dbReference>
<dbReference type="RefSeq" id="WP_089063176.1">
    <property type="nucleotide sequence ID" value="NZ_CP022315.1"/>
</dbReference>
<evidence type="ECO:0000259" key="1">
    <source>
        <dbReference type="PROSITE" id="PS50943"/>
    </source>
</evidence>
<dbReference type="SUPFAM" id="SSF47413">
    <property type="entry name" value="lambda repressor-like DNA-binding domains"/>
    <property type="match status" value="1"/>
</dbReference>
<sequence length="408" mass="47537">MDIGKIIKFYREKSGMTQVQLGKGICSVTHISKIELGQTHCSNEIITLLAKRLNINIETEIKTIKATNLRLEQWLEALIMQWDQEIETIKQELERSDHIAISGRLTFYKLLKARYYLLHEENDRAGDILSDIRSQDTLLSPFEDNFKKHVLGILHLRNQEYVKAIDSLKSIHNDEYNNSEYYYHLAVAYDNNNGKHMAYSYAVKALKYFKKTNNFLKVIDSEMLLLILQSQETLHDFHDRLKKYNALIQTCELCNNTPRKATVLHNMAYEYFTRSDYKTAGGLYKQSMVLKEKESDKYLLSLEGYIQSCARGKLVSDEELLKDAMAGLHSAKRMNASLFIHLFNLTVLLINSDEETYVSYLKDHALPFFKLTGHIFLINRSQKELFYYYSKTEQLDQAVKVAHTVLEH</sequence>
<dbReference type="PROSITE" id="PS50943">
    <property type="entry name" value="HTH_CROC1"/>
    <property type="match status" value="1"/>
</dbReference>
<protein>
    <submittedName>
        <fullName evidence="2">Transcriptional regulator</fullName>
    </submittedName>
</protein>
<keyword evidence="3" id="KW-1185">Reference proteome</keyword>
<dbReference type="KEGG" id="vil:CFK37_18025"/>
<name>A0A220U6Z0_9BACI</name>
<evidence type="ECO:0000313" key="3">
    <source>
        <dbReference type="Proteomes" id="UP000198312"/>
    </source>
</evidence>
<accession>A0A220U6Z0</accession>
<dbReference type="SMART" id="SM00530">
    <property type="entry name" value="HTH_XRE"/>
    <property type="match status" value="1"/>
</dbReference>
<dbReference type="AlphaFoldDB" id="A0A220U6Z0"/>
<dbReference type="EMBL" id="CP022315">
    <property type="protein sequence ID" value="ASK63918.1"/>
    <property type="molecule type" value="Genomic_DNA"/>
</dbReference>
<dbReference type="Proteomes" id="UP000198312">
    <property type="component" value="Chromosome"/>
</dbReference>
<reference evidence="2 3" key="1">
    <citation type="submission" date="2017-07" db="EMBL/GenBank/DDBJ databases">
        <title>Virgibacillus sp. LM2416.</title>
        <authorList>
            <person name="Tak E.J."/>
            <person name="Bae J.-W."/>
        </authorList>
    </citation>
    <scope>NUCLEOTIDE SEQUENCE [LARGE SCALE GENOMIC DNA]</scope>
    <source>
        <strain evidence="2 3">LM2416</strain>
    </source>
</reference>
<dbReference type="InterPro" id="IPR011990">
    <property type="entry name" value="TPR-like_helical_dom_sf"/>
</dbReference>
<dbReference type="Gene3D" id="1.10.260.40">
    <property type="entry name" value="lambda repressor-like DNA-binding domains"/>
    <property type="match status" value="1"/>
</dbReference>
<dbReference type="InterPro" id="IPR001387">
    <property type="entry name" value="Cro/C1-type_HTH"/>
</dbReference>
<dbReference type="GO" id="GO:0003677">
    <property type="term" value="F:DNA binding"/>
    <property type="evidence" value="ECO:0007669"/>
    <property type="project" value="InterPro"/>
</dbReference>
<dbReference type="Gene3D" id="1.25.40.10">
    <property type="entry name" value="Tetratricopeptide repeat domain"/>
    <property type="match status" value="1"/>
</dbReference>
<gene>
    <name evidence="2" type="ORF">CFK37_18025</name>
</gene>
<proteinExistence type="predicted"/>